<keyword evidence="2" id="KW-1185">Reference proteome</keyword>
<dbReference type="EMBL" id="JAWDGP010005925">
    <property type="protein sequence ID" value="KAK3749813.1"/>
    <property type="molecule type" value="Genomic_DNA"/>
</dbReference>
<dbReference type="AlphaFoldDB" id="A0AAE0YLP6"/>
<reference evidence="1" key="1">
    <citation type="journal article" date="2023" name="G3 (Bethesda)">
        <title>A reference genome for the long-term kleptoplast-retaining sea slug Elysia crispata morphotype clarki.</title>
        <authorList>
            <person name="Eastman K.E."/>
            <person name="Pendleton A.L."/>
            <person name="Shaikh M.A."/>
            <person name="Suttiyut T."/>
            <person name="Ogas R."/>
            <person name="Tomko P."/>
            <person name="Gavelis G."/>
            <person name="Widhalm J.R."/>
            <person name="Wisecaver J.H."/>
        </authorList>
    </citation>
    <scope>NUCLEOTIDE SEQUENCE</scope>
    <source>
        <strain evidence="1">ECLA1</strain>
    </source>
</reference>
<sequence length="67" mass="7031">MFGLYPGPNGMIVGDKEVVLERINYCFMAVTKDKCGQYGLTSRLTTTTVPGGLTSGLTTTTVPGGLT</sequence>
<proteinExistence type="predicted"/>
<gene>
    <name evidence="1" type="ORF">RRG08_063096</name>
</gene>
<accession>A0AAE0YLP6</accession>
<protein>
    <submittedName>
        <fullName evidence="1">Uncharacterized protein</fullName>
    </submittedName>
</protein>
<dbReference type="Proteomes" id="UP001283361">
    <property type="component" value="Unassembled WGS sequence"/>
</dbReference>
<comment type="caution">
    <text evidence="1">The sequence shown here is derived from an EMBL/GenBank/DDBJ whole genome shotgun (WGS) entry which is preliminary data.</text>
</comment>
<organism evidence="1 2">
    <name type="scientific">Elysia crispata</name>
    <name type="common">lettuce slug</name>
    <dbReference type="NCBI Taxonomy" id="231223"/>
    <lineage>
        <taxon>Eukaryota</taxon>
        <taxon>Metazoa</taxon>
        <taxon>Spiralia</taxon>
        <taxon>Lophotrochozoa</taxon>
        <taxon>Mollusca</taxon>
        <taxon>Gastropoda</taxon>
        <taxon>Heterobranchia</taxon>
        <taxon>Euthyneura</taxon>
        <taxon>Panpulmonata</taxon>
        <taxon>Sacoglossa</taxon>
        <taxon>Placobranchoidea</taxon>
        <taxon>Plakobranchidae</taxon>
        <taxon>Elysia</taxon>
    </lineage>
</organism>
<evidence type="ECO:0000313" key="2">
    <source>
        <dbReference type="Proteomes" id="UP001283361"/>
    </source>
</evidence>
<name>A0AAE0YLP6_9GAST</name>
<evidence type="ECO:0000313" key="1">
    <source>
        <dbReference type="EMBL" id="KAK3749813.1"/>
    </source>
</evidence>